<sequence>MEFYIIIGMLPKISCRSYYFPLFIRAMGRGNLNQMTPIDSVSNFVI</sequence>
<name>A0A840DSL1_9HYPH</name>
<dbReference type="EMBL" id="JACIFE010000002">
    <property type="protein sequence ID" value="MBB4076071.1"/>
    <property type="molecule type" value="Genomic_DNA"/>
</dbReference>
<evidence type="ECO:0000259" key="1">
    <source>
        <dbReference type="Pfam" id="PF20730"/>
    </source>
</evidence>
<evidence type="ECO:0000313" key="3">
    <source>
        <dbReference type="Proteomes" id="UP000585970"/>
    </source>
</evidence>
<protein>
    <submittedName>
        <fullName evidence="2">Uncharacterized membrane protein YcaP (DUF421 family)</fullName>
    </submittedName>
</protein>
<organism evidence="2 3">
    <name type="scientific">Bartonella fuyuanensis</name>
    <dbReference type="NCBI Taxonomy" id="1460968"/>
    <lineage>
        <taxon>Bacteria</taxon>
        <taxon>Pseudomonadati</taxon>
        <taxon>Pseudomonadota</taxon>
        <taxon>Alphaproteobacteria</taxon>
        <taxon>Hyphomicrobiales</taxon>
        <taxon>Bartonellaceae</taxon>
        <taxon>Bartonella</taxon>
    </lineage>
</organism>
<accession>A0A840DSL1</accession>
<evidence type="ECO:0000313" key="2">
    <source>
        <dbReference type="EMBL" id="MBB4076071.1"/>
    </source>
</evidence>
<comment type="caution">
    <text evidence="2">The sequence shown here is derived from an EMBL/GenBank/DDBJ whole genome shotgun (WGS) entry which is preliminary data.</text>
</comment>
<reference evidence="2 3" key="1">
    <citation type="submission" date="2020-08" db="EMBL/GenBank/DDBJ databases">
        <title>Genomic Encyclopedia of Type Strains, Phase IV (KMG-IV): sequencing the most valuable type-strain genomes for metagenomic binning, comparative biology and taxonomic classification.</title>
        <authorList>
            <person name="Goeker M."/>
        </authorList>
    </citation>
    <scope>NUCLEOTIDE SEQUENCE [LARGE SCALE GENOMIC DNA]</scope>
    <source>
        <strain evidence="2 3">DSM 100694</strain>
    </source>
</reference>
<dbReference type="AlphaFoldDB" id="A0A840DSL1"/>
<feature type="domain" description="YetF-like N-terminal transmembrane" evidence="1">
    <location>
        <begin position="21"/>
        <end position="46"/>
    </location>
</feature>
<gene>
    <name evidence="2" type="ORF">GGR08_000359</name>
</gene>
<dbReference type="InterPro" id="IPR048454">
    <property type="entry name" value="YetF_N"/>
</dbReference>
<keyword evidence="3" id="KW-1185">Reference proteome</keyword>
<dbReference type="Pfam" id="PF20730">
    <property type="entry name" value="YetF_N"/>
    <property type="match status" value="1"/>
</dbReference>
<dbReference type="Proteomes" id="UP000585970">
    <property type="component" value="Unassembled WGS sequence"/>
</dbReference>
<proteinExistence type="predicted"/>